<evidence type="ECO:0000256" key="3">
    <source>
        <dbReference type="ARBA" id="ARBA00022544"/>
    </source>
</evidence>
<evidence type="ECO:0000313" key="10">
    <source>
        <dbReference type="EMBL" id="OUM90328.1"/>
    </source>
</evidence>
<comment type="subcellular location">
    <subcellularLocation>
        <location evidence="1">Membrane</location>
        <topology evidence="1">Lipid-anchor</topology>
    </subcellularLocation>
</comment>
<dbReference type="PROSITE" id="PS51257">
    <property type="entry name" value="PROKAR_LIPOPROTEIN"/>
    <property type="match status" value="1"/>
</dbReference>
<name>A0A1Y3PYP0_9BACI</name>
<evidence type="ECO:0000259" key="9">
    <source>
        <dbReference type="Pfam" id="PF25198"/>
    </source>
</evidence>
<dbReference type="AlphaFoldDB" id="A0A1Y3PYP0"/>
<dbReference type="Pfam" id="PF25198">
    <property type="entry name" value="Spore_GerAC_N"/>
    <property type="match status" value="1"/>
</dbReference>
<dbReference type="InterPro" id="IPR038501">
    <property type="entry name" value="Spore_GerAC_C_sf"/>
</dbReference>
<dbReference type="EMBL" id="LZRT01000019">
    <property type="protein sequence ID" value="OUM90328.1"/>
    <property type="molecule type" value="Genomic_DNA"/>
</dbReference>
<dbReference type="InterPro" id="IPR046953">
    <property type="entry name" value="Spore_GerAC-like_C"/>
</dbReference>
<proteinExistence type="inferred from homology"/>
<keyword evidence="7" id="KW-0449">Lipoprotein</keyword>
<keyword evidence="5" id="KW-0472">Membrane</keyword>
<evidence type="ECO:0000256" key="5">
    <source>
        <dbReference type="ARBA" id="ARBA00023136"/>
    </source>
</evidence>
<comment type="caution">
    <text evidence="10">The sequence shown here is derived from an EMBL/GenBank/DDBJ whole genome shotgun (WGS) entry which is preliminary data.</text>
</comment>
<keyword evidence="4" id="KW-0732">Signal</keyword>
<dbReference type="PANTHER" id="PTHR35789">
    <property type="entry name" value="SPORE GERMINATION PROTEIN B3"/>
    <property type="match status" value="1"/>
</dbReference>
<comment type="similarity">
    <text evidence="2">Belongs to the GerABKC lipoprotein family.</text>
</comment>
<sequence length="387" mass="44017">MNWKKILLIGGVWLPAIFLSGCWDGIELNRIGIVISTGFDYHRDENMYEVTLSAIEPVKGQGGSTQMKEWKASAKSTTVFNAIETLRTRSSNQLTWKHCQTFVFGSGLEEEAFRAIGDWLFSMTEIRASAYVIFAPTRAKTFIESQPELEDVLGEEIYGIIAEQPRTGMAAQATLHDLFISAASPSYTCVAARGEIVHDLHDKPVPVLYGSGVVRDYRFLGWLEPEETIGYYLARGLPNNATFPIDYKGEKVVFETTQNKSRIRPYFKNGQLRIKLEVNMKTRFANTTAGSNKIHSTPHIIRDLQKAQEQEIRRIIRQTLEKSKRLKADILDTGEAVYRFAPDYYRKHIAKWDQIYPQLPIDIQVIVHLREKGQSQKPLSELRGGKV</sequence>
<evidence type="ECO:0000256" key="7">
    <source>
        <dbReference type="ARBA" id="ARBA00023288"/>
    </source>
</evidence>
<evidence type="ECO:0000259" key="8">
    <source>
        <dbReference type="Pfam" id="PF05504"/>
    </source>
</evidence>
<dbReference type="InterPro" id="IPR057336">
    <property type="entry name" value="GerAC_N"/>
</dbReference>
<dbReference type="GO" id="GO:0009847">
    <property type="term" value="P:spore germination"/>
    <property type="evidence" value="ECO:0007669"/>
    <property type="project" value="InterPro"/>
</dbReference>
<dbReference type="PANTHER" id="PTHR35789:SF1">
    <property type="entry name" value="SPORE GERMINATION PROTEIN B3"/>
    <property type="match status" value="1"/>
</dbReference>
<evidence type="ECO:0000313" key="11">
    <source>
        <dbReference type="Proteomes" id="UP000196475"/>
    </source>
</evidence>
<dbReference type="Proteomes" id="UP000196475">
    <property type="component" value="Unassembled WGS sequence"/>
</dbReference>
<dbReference type="Pfam" id="PF05504">
    <property type="entry name" value="Spore_GerAC"/>
    <property type="match status" value="1"/>
</dbReference>
<organism evidence="10 11">
    <name type="scientific">Bacillus thermozeamaize</name>
    <dbReference type="NCBI Taxonomy" id="230954"/>
    <lineage>
        <taxon>Bacteria</taxon>
        <taxon>Bacillati</taxon>
        <taxon>Bacillota</taxon>
        <taxon>Bacilli</taxon>
        <taxon>Bacillales</taxon>
        <taxon>Bacillaceae</taxon>
        <taxon>Bacillus</taxon>
    </lineage>
</organism>
<evidence type="ECO:0000256" key="6">
    <source>
        <dbReference type="ARBA" id="ARBA00023139"/>
    </source>
</evidence>
<feature type="domain" description="Spore germination protein N-terminal" evidence="9">
    <location>
        <begin position="24"/>
        <end position="190"/>
    </location>
</feature>
<dbReference type="NCBIfam" id="TIGR02887">
    <property type="entry name" value="spore_ger_x_C"/>
    <property type="match status" value="1"/>
</dbReference>
<feature type="domain" description="Spore germination GerAC-like C-terminal" evidence="8">
    <location>
        <begin position="210"/>
        <end position="373"/>
    </location>
</feature>
<keyword evidence="3" id="KW-0309">Germination</keyword>
<evidence type="ECO:0000256" key="1">
    <source>
        <dbReference type="ARBA" id="ARBA00004635"/>
    </source>
</evidence>
<accession>A0A1Y3PYP0</accession>
<dbReference type="Gene3D" id="3.30.300.210">
    <property type="entry name" value="Nutrient germinant receptor protein C, domain 3"/>
    <property type="match status" value="1"/>
</dbReference>
<gene>
    <name evidence="10" type="ORF">BAA01_15890</name>
</gene>
<dbReference type="InterPro" id="IPR008844">
    <property type="entry name" value="Spore_GerAC-like"/>
</dbReference>
<evidence type="ECO:0000256" key="4">
    <source>
        <dbReference type="ARBA" id="ARBA00022729"/>
    </source>
</evidence>
<evidence type="ECO:0000256" key="2">
    <source>
        <dbReference type="ARBA" id="ARBA00007886"/>
    </source>
</evidence>
<protein>
    <submittedName>
        <fullName evidence="10">Uncharacterized protein</fullName>
    </submittedName>
</protein>
<dbReference type="GO" id="GO:0016020">
    <property type="term" value="C:membrane"/>
    <property type="evidence" value="ECO:0007669"/>
    <property type="project" value="UniProtKB-SubCell"/>
</dbReference>
<reference evidence="11" key="1">
    <citation type="submission" date="2016-06" db="EMBL/GenBank/DDBJ databases">
        <authorList>
            <person name="Nascimento L."/>
            <person name="Pereira R.V."/>
            <person name="Martins L.F."/>
            <person name="Quaggio R.B."/>
            <person name="Silva A.M."/>
            <person name="Setubal J.C."/>
        </authorList>
    </citation>
    <scope>NUCLEOTIDE SEQUENCE [LARGE SCALE GENOMIC DNA]</scope>
</reference>
<keyword evidence="6" id="KW-0564">Palmitate</keyword>